<dbReference type="InterPro" id="IPR001509">
    <property type="entry name" value="Epimerase_deHydtase"/>
</dbReference>
<name>A0A496PJ96_9MICC</name>
<gene>
    <name evidence="2" type="ORF">DWQ67_08650</name>
</gene>
<evidence type="ECO:0000313" key="2">
    <source>
        <dbReference type="EMBL" id="RKW70572.1"/>
    </source>
</evidence>
<dbReference type="Proteomes" id="UP000273119">
    <property type="component" value="Unassembled WGS sequence"/>
</dbReference>
<evidence type="ECO:0000259" key="1">
    <source>
        <dbReference type="Pfam" id="PF01370"/>
    </source>
</evidence>
<evidence type="ECO:0000313" key="3">
    <source>
        <dbReference type="Proteomes" id="UP000273119"/>
    </source>
</evidence>
<dbReference type="EMBL" id="QQXL01000004">
    <property type="protein sequence ID" value="RKW70572.1"/>
    <property type="molecule type" value="Genomic_DNA"/>
</dbReference>
<sequence length="101" mass="10663">MRAVILGGTGAIGSATALRLLRAGWRVDVTGRDERNLPGPLTRLGARFTAIDAADHAGVRRLVGSGANLLLSTTAFTAAAALDLLEEEVRWVLSRRTSAPR</sequence>
<protein>
    <submittedName>
        <fullName evidence="2">NAD-dependent epimerase/dehydratase family protein</fullName>
    </submittedName>
</protein>
<dbReference type="Gene3D" id="3.40.50.720">
    <property type="entry name" value="NAD(P)-binding Rossmann-like Domain"/>
    <property type="match status" value="1"/>
</dbReference>
<proteinExistence type="predicted"/>
<dbReference type="InterPro" id="IPR036291">
    <property type="entry name" value="NAD(P)-bd_dom_sf"/>
</dbReference>
<accession>A0A496PJ96</accession>
<dbReference type="SUPFAM" id="SSF51735">
    <property type="entry name" value="NAD(P)-binding Rossmann-fold domains"/>
    <property type="match status" value="1"/>
</dbReference>
<comment type="caution">
    <text evidence="2">The sequence shown here is derived from an EMBL/GenBank/DDBJ whole genome shotgun (WGS) entry which is preliminary data.</text>
</comment>
<reference evidence="2 3" key="1">
    <citation type="submission" date="2018-07" db="EMBL/GenBank/DDBJ databases">
        <title>Arthrobacter sp. nov., isolated from raw cow's milk with high bacterial count.</title>
        <authorList>
            <person name="Hahne J."/>
            <person name="Isele D."/>
            <person name="Lipski A."/>
        </authorList>
    </citation>
    <scope>NUCLEOTIDE SEQUENCE [LARGE SCALE GENOMIC DNA]</scope>
    <source>
        <strain evidence="2 3">JZ R-183</strain>
    </source>
</reference>
<keyword evidence="3" id="KW-1185">Reference proteome</keyword>
<organism evidence="2 3">
    <name type="scientific">Galactobacter caseinivorans</name>
    <dbReference type="NCBI Taxonomy" id="2676123"/>
    <lineage>
        <taxon>Bacteria</taxon>
        <taxon>Bacillati</taxon>
        <taxon>Actinomycetota</taxon>
        <taxon>Actinomycetes</taxon>
        <taxon>Micrococcales</taxon>
        <taxon>Micrococcaceae</taxon>
        <taxon>Galactobacter</taxon>
    </lineage>
</organism>
<dbReference type="AlphaFoldDB" id="A0A496PJ96"/>
<dbReference type="Pfam" id="PF01370">
    <property type="entry name" value="Epimerase"/>
    <property type="match status" value="1"/>
</dbReference>
<dbReference type="RefSeq" id="WP_121485177.1">
    <property type="nucleotide sequence ID" value="NZ_QQXL01000004.1"/>
</dbReference>
<feature type="domain" description="NAD-dependent epimerase/dehydratase" evidence="1">
    <location>
        <begin position="4"/>
        <end position="64"/>
    </location>
</feature>